<dbReference type="KEGG" id="clup:CLUP02_11255"/>
<evidence type="ECO:0000313" key="1">
    <source>
        <dbReference type="EMBL" id="UQC85756.1"/>
    </source>
</evidence>
<dbReference type="EMBL" id="CP019477">
    <property type="protein sequence ID" value="UQC85756.1"/>
    <property type="molecule type" value="Genomic_DNA"/>
</dbReference>
<dbReference type="GeneID" id="73345233"/>
<dbReference type="RefSeq" id="XP_049147368.1">
    <property type="nucleotide sequence ID" value="XM_049290223.1"/>
</dbReference>
<evidence type="ECO:0000313" key="2">
    <source>
        <dbReference type="Proteomes" id="UP000830671"/>
    </source>
</evidence>
<accession>A0A9Q8SY93</accession>
<proteinExistence type="predicted"/>
<keyword evidence="2" id="KW-1185">Reference proteome</keyword>
<reference evidence="1" key="1">
    <citation type="journal article" date="2021" name="Mol. Plant Microbe Interact.">
        <title>Complete Genome Sequence of the Plant-Pathogenic Fungus Colletotrichum lupini.</title>
        <authorList>
            <person name="Baroncelli R."/>
            <person name="Pensec F."/>
            <person name="Da Lio D."/>
            <person name="Boufleur T."/>
            <person name="Vicente I."/>
            <person name="Sarrocco S."/>
            <person name="Picot A."/>
            <person name="Baraldi E."/>
            <person name="Sukno S."/>
            <person name="Thon M."/>
            <person name="Le Floch G."/>
        </authorList>
    </citation>
    <scope>NUCLEOTIDE SEQUENCE</scope>
    <source>
        <strain evidence="1">IMI 504893</strain>
    </source>
</reference>
<organism evidence="1 2">
    <name type="scientific">Colletotrichum lupini</name>
    <dbReference type="NCBI Taxonomy" id="145971"/>
    <lineage>
        <taxon>Eukaryota</taxon>
        <taxon>Fungi</taxon>
        <taxon>Dikarya</taxon>
        <taxon>Ascomycota</taxon>
        <taxon>Pezizomycotina</taxon>
        <taxon>Sordariomycetes</taxon>
        <taxon>Hypocreomycetidae</taxon>
        <taxon>Glomerellales</taxon>
        <taxon>Glomerellaceae</taxon>
        <taxon>Colletotrichum</taxon>
        <taxon>Colletotrichum acutatum species complex</taxon>
    </lineage>
</organism>
<gene>
    <name evidence="1" type="ORF">CLUP02_11255</name>
</gene>
<dbReference type="Proteomes" id="UP000830671">
    <property type="component" value="Chromosome 5"/>
</dbReference>
<dbReference type="AlphaFoldDB" id="A0A9Q8SY93"/>
<sequence length="80" mass="9184">MIQKFRSFEYSRVWHIFREVVSEPESTIFGPRANGMGSPSEGIEAMDCDDAEIELLIATEASAWGYFGKRLLRKLEKVKQ</sequence>
<protein>
    <submittedName>
        <fullName evidence="1">Uncharacterized protein</fullName>
    </submittedName>
</protein>
<name>A0A9Q8SY93_9PEZI</name>